<organism evidence="11 12">
    <name type="scientific">Lutzomyia longipalpis</name>
    <name type="common">Sand fly</name>
    <dbReference type="NCBI Taxonomy" id="7200"/>
    <lineage>
        <taxon>Eukaryota</taxon>
        <taxon>Metazoa</taxon>
        <taxon>Ecdysozoa</taxon>
        <taxon>Arthropoda</taxon>
        <taxon>Hexapoda</taxon>
        <taxon>Insecta</taxon>
        <taxon>Pterygota</taxon>
        <taxon>Neoptera</taxon>
        <taxon>Endopterygota</taxon>
        <taxon>Diptera</taxon>
        <taxon>Nematocera</taxon>
        <taxon>Psychodoidea</taxon>
        <taxon>Psychodidae</taxon>
        <taxon>Lutzomyia</taxon>
        <taxon>Lutzomyia</taxon>
    </lineage>
</organism>
<evidence type="ECO:0000313" key="11">
    <source>
        <dbReference type="EnsemblMetazoa" id="LLOJ006750-PA"/>
    </source>
</evidence>
<dbReference type="InterPro" id="IPR011644">
    <property type="entry name" value="Heme_NO-bd"/>
</dbReference>
<feature type="domain" description="Guanylate cyclase" evidence="9">
    <location>
        <begin position="436"/>
        <end position="561"/>
    </location>
</feature>
<keyword evidence="5" id="KW-0342">GTP-binding</keyword>
<dbReference type="Gene3D" id="3.90.1520.10">
    <property type="entry name" value="H-NOX domain"/>
    <property type="match status" value="1"/>
</dbReference>
<dbReference type="InterPro" id="IPR038158">
    <property type="entry name" value="H-NOX_domain_sf"/>
</dbReference>
<dbReference type="VEuPathDB" id="VectorBase:LLOJ006750"/>
<dbReference type="EMBL" id="GITU01000492">
    <property type="protein sequence ID" value="MBC1169195.1"/>
    <property type="molecule type" value="Transcribed_RNA"/>
</dbReference>
<comment type="subcellular location">
    <subcellularLocation>
        <location evidence="1">Cytoplasm</location>
    </subcellularLocation>
</comment>
<evidence type="ECO:0000256" key="5">
    <source>
        <dbReference type="ARBA" id="ARBA00023134"/>
    </source>
</evidence>
<name>A0A1B0EW13_LUTLO</name>
<reference evidence="12" key="1">
    <citation type="submission" date="2012-05" db="EMBL/GenBank/DDBJ databases">
        <title>Whole Genome Assembly of Lutzomyia longipalpis.</title>
        <authorList>
            <person name="Richards S."/>
            <person name="Qu C."/>
            <person name="Dillon R."/>
            <person name="Worley K."/>
            <person name="Scherer S."/>
            <person name="Batterton M."/>
            <person name="Taylor A."/>
            <person name="Hawes A."/>
            <person name="Hernandez B."/>
            <person name="Kovar C."/>
            <person name="Mandapat C."/>
            <person name="Pham C."/>
            <person name="Qu C."/>
            <person name="Jing C."/>
            <person name="Bess C."/>
            <person name="Bandaranaike D."/>
            <person name="Ngo D."/>
            <person name="Ongeri F."/>
            <person name="Arias F."/>
            <person name="Lara F."/>
            <person name="Weissenberger G."/>
            <person name="Kamau G."/>
            <person name="Han H."/>
            <person name="Shen H."/>
            <person name="Dinh H."/>
            <person name="Khalil I."/>
            <person name="Jones J."/>
            <person name="Shafer J."/>
            <person name="Jayaseelan J."/>
            <person name="Quiroz J."/>
            <person name="Blankenburg K."/>
            <person name="Nguyen L."/>
            <person name="Jackson L."/>
            <person name="Francisco L."/>
            <person name="Tang L.-Y."/>
            <person name="Pu L.-L."/>
            <person name="Perales L."/>
            <person name="Lorensuhewa L."/>
            <person name="Munidasa M."/>
            <person name="Coyle M."/>
            <person name="Taylor M."/>
            <person name="Puazo M."/>
            <person name="Firestine M."/>
            <person name="Scheel M."/>
            <person name="Javaid M."/>
            <person name="Wang M."/>
            <person name="Li M."/>
            <person name="Tabassum N."/>
            <person name="Saada N."/>
            <person name="Osuji N."/>
            <person name="Aqrawi P."/>
            <person name="Fu Q."/>
            <person name="Thornton R."/>
            <person name="Raj R."/>
            <person name="Goodspeed R."/>
            <person name="Mata R."/>
            <person name="Najjar R."/>
            <person name="Gubbala S."/>
            <person name="Lee S."/>
            <person name="Denson S."/>
            <person name="Patil S."/>
            <person name="Macmil S."/>
            <person name="Qi S."/>
            <person name="Matskevitch T."/>
            <person name="Palculict T."/>
            <person name="Mathew T."/>
            <person name="Vee V."/>
            <person name="Velamala V."/>
            <person name="Korchina V."/>
            <person name="Cai W."/>
            <person name="Liu W."/>
            <person name="Dai W."/>
            <person name="Zou X."/>
            <person name="Zhu Y."/>
            <person name="Zhang Y."/>
            <person name="Wu Y.-Q."/>
            <person name="Xin Y."/>
            <person name="Nazarath L."/>
            <person name="Kovar C."/>
            <person name="Han Y."/>
            <person name="Muzny D."/>
            <person name="Gibbs R."/>
        </authorList>
    </citation>
    <scope>NUCLEOTIDE SEQUENCE [LARGE SCALE GENOMIC DNA]</scope>
    <source>
        <strain evidence="12">Jacobina</strain>
    </source>
</reference>
<evidence type="ECO:0000313" key="12">
    <source>
        <dbReference type="Proteomes" id="UP000092461"/>
    </source>
</evidence>
<dbReference type="Proteomes" id="UP000092461">
    <property type="component" value="Unassembled WGS sequence"/>
</dbReference>
<keyword evidence="12" id="KW-1185">Reference proteome</keyword>
<dbReference type="GO" id="GO:0016301">
    <property type="term" value="F:kinase activity"/>
    <property type="evidence" value="ECO:0007669"/>
    <property type="project" value="UniProtKB-KW"/>
</dbReference>
<dbReference type="Pfam" id="PF00211">
    <property type="entry name" value="Guanylate_cyc"/>
    <property type="match status" value="1"/>
</dbReference>
<dbReference type="InterPro" id="IPR011645">
    <property type="entry name" value="HNOB_dom_associated"/>
</dbReference>
<dbReference type="InterPro" id="IPR001054">
    <property type="entry name" value="A/G_cyclase"/>
</dbReference>
<evidence type="ECO:0000256" key="2">
    <source>
        <dbReference type="ARBA" id="ARBA00012202"/>
    </source>
</evidence>
<reference evidence="11" key="3">
    <citation type="submission" date="2020-05" db="UniProtKB">
        <authorList>
            <consortium name="EnsemblMetazoa"/>
        </authorList>
    </citation>
    <scope>IDENTIFICATION</scope>
    <source>
        <strain evidence="11">Jacobina</strain>
    </source>
</reference>
<evidence type="ECO:0000256" key="7">
    <source>
        <dbReference type="ARBA" id="ARBA00023293"/>
    </source>
</evidence>
<dbReference type="AlphaFoldDB" id="A0A1B0EW13"/>
<dbReference type="GO" id="GO:0019934">
    <property type="term" value="P:cGMP-mediated signaling"/>
    <property type="evidence" value="ECO:0007669"/>
    <property type="project" value="TreeGrafter"/>
</dbReference>
<proteinExistence type="inferred from homology"/>
<dbReference type="Gene3D" id="6.10.250.780">
    <property type="match status" value="1"/>
</dbReference>
<dbReference type="EnsemblMetazoa" id="LLOJ006750-RA">
    <property type="protein sequence ID" value="LLOJ006750-PA"/>
    <property type="gene ID" value="LLOJ006750"/>
</dbReference>
<keyword evidence="10" id="KW-0418">Kinase</keyword>
<dbReference type="VEuPathDB" id="VectorBase:LLONM1_005365"/>
<dbReference type="SUPFAM" id="SSF111126">
    <property type="entry name" value="Ligand-binding domain in the NO signalling and Golgi transport"/>
    <property type="match status" value="1"/>
</dbReference>
<dbReference type="Gene3D" id="3.30.450.260">
    <property type="entry name" value="Haem NO binding associated domain"/>
    <property type="match status" value="1"/>
</dbReference>
<dbReference type="EMBL" id="AJWK01022392">
    <property type="status" value="NOT_ANNOTATED_CDS"/>
    <property type="molecule type" value="Genomic_DNA"/>
</dbReference>
<keyword evidence="6 8" id="KW-0456">Lyase</keyword>
<dbReference type="GO" id="GO:0004383">
    <property type="term" value="F:guanylate cyclase activity"/>
    <property type="evidence" value="ECO:0007669"/>
    <property type="project" value="UniProtKB-EC"/>
</dbReference>
<dbReference type="CDD" id="cd07302">
    <property type="entry name" value="CHD"/>
    <property type="match status" value="1"/>
</dbReference>
<dbReference type="InterPro" id="IPR024096">
    <property type="entry name" value="NO_sig/Golgi_transp_ligand-bd"/>
</dbReference>
<protein>
    <recommendedName>
        <fullName evidence="2">guanylate cyclase</fullName>
        <ecNumber evidence="2">4.6.1.2</ecNumber>
    </recommendedName>
</protein>
<dbReference type="PANTHER" id="PTHR45655:SF5">
    <property type="entry name" value="SOLUBLE GUANYLATE CYCLASE 89DA-RELATED"/>
    <property type="match status" value="1"/>
</dbReference>
<accession>A0A1B0EW13</accession>
<evidence type="ECO:0000256" key="1">
    <source>
        <dbReference type="ARBA" id="ARBA00004496"/>
    </source>
</evidence>
<dbReference type="InterPro" id="IPR042463">
    <property type="entry name" value="HNOB_dom_associated_sf"/>
</dbReference>
<dbReference type="Pfam" id="PF07701">
    <property type="entry name" value="HNOBA"/>
    <property type="match status" value="1"/>
</dbReference>
<dbReference type="InterPro" id="IPR018297">
    <property type="entry name" value="A/G_cyclase_CS"/>
</dbReference>
<dbReference type="GO" id="GO:0008074">
    <property type="term" value="C:guanylate cyclase complex, soluble"/>
    <property type="evidence" value="ECO:0007669"/>
    <property type="project" value="TreeGrafter"/>
</dbReference>
<dbReference type="PROSITE" id="PS50125">
    <property type="entry name" value="GUANYLATE_CYCLASE_2"/>
    <property type="match status" value="1"/>
</dbReference>
<keyword evidence="7" id="KW-0141">cGMP biosynthesis</keyword>
<evidence type="ECO:0000256" key="8">
    <source>
        <dbReference type="RuleBase" id="RU000405"/>
    </source>
</evidence>
<dbReference type="SMART" id="SM00044">
    <property type="entry name" value="CYCc"/>
    <property type="match status" value="1"/>
</dbReference>
<keyword evidence="3" id="KW-0963">Cytoplasm</keyword>
<comment type="similarity">
    <text evidence="8">Belongs to the adenylyl cyclase class-4/guanylyl cyclase family.</text>
</comment>
<dbReference type="EC" id="4.6.1.2" evidence="2"/>
<dbReference type="GO" id="GO:0070482">
    <property type="term" value="P:response to oxygen levels"/>
    <property type="evidence" value="ECO:0007669"/>
    <property type="project" value="TreeGrafter"/>
</dbReference>
<dbReference type="SUPFAM" id="SSF55073">
    <property type="entry name" value="Nucleotide cyclase"/>
    <property type="match status" value="1"/>
</dbReference>
<keyword evidence="10" id="KW-0808">Transferase</keyword>
<evidence type="ECO:0000256" key="4">
    <source>
        <dbReference type="ARBA" id="ARBA00022741"/>
    </source>
</evidence>
<dbReference type="GO" id="GO:0005525">
    <property type="term" value="F:GTP binding"/>
    <property type="evidence" value="ECO:0007669"/>
    <property type="project" value="UniProtKB-KW"/>
</dbReference>
<evidence type="ECO:0000259" key="9">
    <source>
        <dbReference type="PROSITE" id="PS50125"/>
    </source>
</evidence>
<dbReference type="Gene3D" id="3.30.70.1230">
    <property type="entry name" value="Nucleotide cyclase"/>
    <property type="match status" value="1"/>
</dbReference>
<evidence type="ECO:0000256" key="3">
    <source>
        <dbReference type="ARBA" id="ARBA00022490"/>
    </source>
</evidence>
<reference evidence="10" key="2">
    <citation type="journal article" date="2020" name="BMC">
        <title>Leishmania infection induces a limited differential gene expression in the sand fly midgut.</title>
        <authorList>
            <person name="Coutinho-Abreu I.V."/>
            <person name="Serafim T.D."/>
            <person name="Meneses C."/>
            <person name="Kamhawi S."/>
            <person name="Oliveira F."/>
            <person name="Valenzuela J.G."/>
        </authorList>
    </citation>
    <scope>NUCLEOTIDE SEQUENCE</scope>
    <source>
        <strain evidence="10">Jacobina</strain>
        <tissue evidence="10">Midgut</tissue>
    </source>
</reference>
<dbReference type="InterPro" id="IPR029787">
    <property type="entry name" value="Nucleotide_cyclase"/>
</dbReference>
<dbReference type="PROSITE" id="PS00452">
    <property type="entry name" value="GUANYLATE_CYCLASE_1"/>
    <property type="match status" value="1"/>
</dbReference>
<evidence type="ECO:0000256" key="6">
    <source>
        <dbReference type="ARBA" id="ARBA00023239"/>
    </source>
</evidence>
<dbReference type="Pfam" id="PF07700">
    <property type="entry name" value="HNOB"/>
    <property type="match status" value="1"/>
</dbReference>
<dbReference type="GO" id="GO:0020037">
    <property type="term" value="F:heme binding"/>
    <property type="evidence" value="ECO:0007669"/>
    <property type="project" value="InterPro"/>
</dbReference>
<keyword evidence="4" id="KW-0547">Nucleotide-binding</keyword>
<sequence length="611" mass="68853">MYGMLLESVQHFVQIYPDSLMPDLAAALSAITGRSNEYFMIFFGRCFVRFFSNFGYDKMIKATGRYFCDFLQSVDNIHLQMRFTYPKMKSPSMQLTEVDENGAVLVYRSTRTGFSKYFKGQLMEIADALYGLKVKITIIDRQNDTDGGTAGPITMQGGLKTVIVRYRLDFDNTEYMAEKVNRKVHKSQKKLGPVDGSVLLEMFPFGIIIDESMQITGAGEKMVEAWGLEHVTSTGQSTILYSTVTDHFRLRRPKGIPFTWQNILHFHTVLFELELIRPSNAGDKEEDAKEEPHGVNLNAVAVPAERRESQGAMKNILLKGQMRYITEINSVIFLCSPIINNLDELHNMGLFLNDLNAHGLSREMVMAGWQHFSKLEYTFEREEQRSDELETSLHLADSWKRQGDDLLYSMIPKPVAERLRAGQNPLSTCQTFEQVTVVFGELHDESHYSSDIKDAMSAVATLNTCFSAFDELVHTPMVYKVETVGQVYMVVSGAPDMNPLHVQHAADFALSMVAKIKELSLPGVSVKIGLHTGPVVAGIVGLKVPRYCLFGDTVNIASRMESSGEPNKVQITEYIAQKLRKLGYICESRGLVQVKGKGEMRTFWLEKGPKK</sequence>
<dbReference type="PANTHER" id="PTHR45655">
    <property type="entry name" value="GUANYLATE CYCLASE SOLUBLE SUBUNIT BETA-2"/>
    <property type="match status" value="1"/>
</dbReference>
<evidence type="ECO:0000313" key="10">
    <source>
        <dbReference type="EMBL" id="MBC1169195.1"/>
    </source>
</evidence>